<evidence type="ECO:0000313" key="2">
    <source>
        <dbReference type="Proteomes" id="UP000825935"/>
    </source>
</evidence>
<gene>
    <name evidence="1" type="ORF">KP509_18G020500</name>
</gene>
<comment type="caution">
    <text evidence="1">The sequence shown here is derived from an EMBL/GenBank/DDBJ whole genome shotgun (WGS) entry which is preliminary data.</text>
</comment>
<dbReference type="AlphaFoldDB" id="A0A8T2SPM1"/>
<accession>A0A8T2SPM1</accession>
<reference evidence="1" key="1">
    <citation type="submission" date="2021-08" db="EMBL/GenBank/DDBJ databases">
        <title>WGS assembly of Ceratopteris richardii.</title>
        <authorList>
            <person name="Marchant D.B."/>
            <person name="Chen G."/>
            <person name="Jenkins J."/>
            <person name="Shu S."/>
            <person name="Leebens-Mack J."/>
            <person name="Grimwood J."/>
            <person name="Schmutz J."/>
            <person name="Soltis P."/>
            <person name="Soltis D."/>
            <person name="Chen Z.-H."/>
        </authorList>
    </citation>
    <scope>NUCLEOTIDE SEQUENCE</scope>
    <source>
        <strain evidence="1">Whitten #5841</strain>
        <tissue evidence="1">Leaf</tissue>
    </source>
</reference>
<sequence>MEAHILFKHLAATWITQQPEQIKALPQLTMLKQQQLEPVAQFAIKLNQLLLRADPMILEEMKLFFLWPRLRHDISCRVHNQGPVSFHAAIHIAQHIESSWN</sequence>
<evidence type="ECO:0008006" key="3">
    <source>
        <dbReference type="Google" id="ProtNLM"/>
    </source>
</evidence>
<protein>
    <recommendedName>
        <fullName evidence="3">Retrotransposon gag domain-containing protein</fullName>
    </recommendedName>
</protein>
<dbReference type="Proteomes" id="UP000825935">
    <property type="component" value="Chromosome 18"/>
</dbReference>
<organism evidence="1 2">
    <name type="scientific">Ceratopteris richardii</name>
    <name type="common">Triangle waterfern</name>
    <dbReference type="NCBI Taxonomy" id="49495"/>
    <lineage>
        <taxon>Eukaryota</taxon>
        <taxon>Viridiplantae</taxon>
        <taxon>Streptophyta</taxon>
        <taxon>Embryophyta</taxon>
        <taxon>Tracheophyta</taxon>
        <taxon>Polypodiopsida</taxon>
        <taxon>Polypodiidae</taxon>
        <taxon>Polypodiales</taxon>
        <taxon>Pteridineae</taxon>
        <taxon>Pteridaceae</taxon>
        <taxon>Parkerioideae</taxon>
        <taxon>Ceratopteris</taxon>
    </lineage>
</organism>
<dbReference type="EMBL" id="CM035423">
    <property type="protein sequence ID" value="KAH7365316.1"/>
    <property type="molecule type" value="Genomic_DNA"/>
</dbReference>
<keyword evidence="2" id="KW-1185">Reference proteome</keyword>
<proteinExistence type="predicted"/>
<evidence type="ECO:0000313" key="1">
    <source>
        <dbReference type="EMBL" id="KAH7365316.1"/>
    </source>
</evidence>
<name>A0A8T2SPM1_CERRI</name>
<dbReference type="OrthoDB" id="1977614at2759"/>